<name>K9W3N1_9CYAN</name>
<dbReference type="InterPro" id="IPR013321">
    <property type="entry name" value="Arc_rbn_hlx_hlx"/>
</dbReference>
<dbReference type="EMBL" id="CP003620">
    <property type="protein sequence ID" value="AFZ14816.1"/>
    <property type="molecule type" value="Genomic_DNA"/>
</dbReference>
<dbReference type="Gene3D" id="1.10.1220.10">
    <property type="entry name" value="Met repressor-like"/>
    <property type="match status" value="1"/>
</dbReference>
<dbReference type="Pfam" id="PF22513">
    <property type="entry name" value="FitA-like_RHH"/>
    <property type="match status" value="1"/>
</dbReference>
<evidence type="ECO:0000313" key="2">
    <source>
        <dbReference type="EMBL" id="AFZ14816.1"/>
    </source>
</evidence>
<dbReference type="InterPro" id="IPR053853">
    <property type="entry name" value="FitA-like_RHH"/>
</dbReference>
<dbReference type="Proteomes" id="UP000010472">
    <property type="component" value="Chromosome"/>
</dbReference>
<dbReference type="SUPFAM" id="SSF47598">
    <property type="entry name" value="Ribbon-helix-helix"/>
    <property type="match status" value="1"/>
</dbReference>
<dbReference type="eggNOG" id="COG4691">
    <property type="taxonomic scope" value="Bacteria"/>
</dbReference>
<dbReference type="PATRIC" id="fig|1173022.3.peg.4328"/>
<feature type="domain" description="Antitoxin FitA-like ribbon-helix-helix" evidence="1">
    <location>
        <begin position="3"/>
        <end position="39"/>
    </location>
</feature>
<keyword evidence="3" id="KW-1185">Reference proteome</keyword>
<evidence type="ECO:0000313" key="3">
    <source>
        <dbReference type="Proteomes" id="UP000010472"/>
    </source>
</evidence>
<proteinExistence type="predicted"/>
<dbReference type="KEGG" id="cep:Cri9333_4009"/>
<dbReference type="AlphaFoldDB" id="K9W3N1"/>
<dbReference type="GO" id="GO:0006355">
    <property type="term" value="P:regulation of DNA-templated transcription"/>
    <property type="evidence" value="ECO:0007669"/>
    <property type="project" value="InterPro"/>
</dbReference>
<gene>
    <name evidence="2" type="ORF">Cri9333_4009</name>
</gene>
<dbReference type="STRING" id="1173022.Cri9333_4009"/>
<sequence>MNNITLQNLDDDIKNLLQKRAEAHGRSLEEEAKEILRTVLIENQENTLNLASVIERRFAHFVDFELPDIPKEPLREPPMVCFQTLRSPPAELKKGGEVSQSPPF</sequence>
<dbReference type="HOGENOM" id="CLU_168829_2_0_3"/>
<reference evidence="2 3" key="1">
    <citation type="submission" date="2012-06" db="EMBL/GenBank/DDBJ databases">
        <title>Finished chromosome of genome of Crinalium epipsammum PCC 9333.</title>
        <authorList>
            <consortium name="US DOE Joint Genome Institute"/>
            <person name="Gugger M."/>
            <person name="Coursin T."/>
            <person name="Rippka R."/>
            <person name="Tandeau De Marsac N."/>
            <person name="Huntemann M."/>
            <person name="Wei C.-L."/>
            <person name="Han J."/>
            <person name="Detter J.C."/>
            <person name="Han C."/>
            <person name="Tapia R."/>
            <person name="Davenport K."/>
            <person name="Daligault H."/>
            <person name="Erkkila T."/>
            <person name="Gu W."/>
            <person name="Munk A.C.C."/>
            <person name="Teshima H."/>
            <person name="Xu Y."/>
            <person name="Chain P."/>
            <person name="Chen A."/>
            <person name="Krypides N."/>
            <person name="Mavromatis K."/>
            <person name="Markowitz V."/>
            <person name="Szeto E."/>
            <person name="Ivanova N."/>
            <person name="Mikhailova N."/>
            <person name="Ovchinnikova G."/>
            <person name="Pagani I."/>
            <person name="Pati A."/>
            <person name="Goodwin L."/>
            <person name="Peters L."/>
            <person name="Pitluck S."/>
            <person name="Woyke T."/>
            <person name="Kerfeld C."/>
        </authorList>
    </citation>
    <scope>NUCLEOTIDE SEQUENCE [LARGE SCALE GENOMIC DNA]</scope>
    <source>
        <strain evidence="2 3">PCC 9333</strain>
    </source>
</reference>
<dbReference type="InterPro" id="IPR010985">
    <property type="entry name" value="Ribbon_hlx_hlx"/>
</dbReference>
<evidence type="ECO:0000259" key="1">
    <source>
        <dbReference type="Pfam" id="PF22513"/>
    </source>
</evidence>
<protein>
    <recommendedName>
        <fullName evidence="1">Antitoxin FitA-like ribbon-helix-helix domain-containing protein</fullName>
    </recommendedName>
</protein>
<organism evidence="2 3">
    <name type="scientific">Crinalium epipsammum PCC 9333</name>
    <dbReference type="NCBI Taxonomy" id="1173022"/>
    <lineage>
        <taxon>Bacteria</taxon>
        <taxon>Bacillati</taxon>
        <taxon>Cyanobacteriota</taxon>
        <taxon>Cyanophyceae</taxon>
        <taxon>Gomontiellales</taxon>
        <taxon>Gomontiellaceae</taxon>
        <taxon>Crinalium</taxon>
    </lineage>
</organism>
<accession>K9W3N1</accession>